<dbReference type="Gene3D" id="3.30.390.10">
    <property type="entry name" value="Enolase-like, N-terminal domain"/>
    <property type="match status" value="1"/>
</dbReference>
<dbReference type="EMBL" id="PDKW01000037">
    <property type="protein sequence ID" value="PGH58962.1"/>
    <property type="molecule type" value="Genomic_DNA"/>
</dbReference>
<dbReference type="InterPro" id="IPR029065">
    <property type="entry name" value="Enolase_C-like"/>
</dbReference>
<dbReference type="RefSeq" id="WP_098734956.1">
    <property type="nucleotide sequence ID" value="NZ_PDKW01000037.1"/>
</dbReference>
<dbReference type="CDD" id="cd03316">
    <property type="entry name" value="MR_like"/>
    <property type="match status" value="1"/>
</dbReference>
<dbReference type="Proteomes" id="UP000225379">
    <property type="component" value="Unassembled WGS sequence"/>
</dbReference>
<protein>
    <submittedName>
        <fullName evidence="3">Racemase</fullName>
    </submittedName>
</protein>
<dbReference type="AlphaFoldDB" id="A0A2B8BNH1"/>
<dbReference type="SFLD" id="SFLDS00001">
    <property type="entry name" value="Enolase"/>
    <property type="match status" value="1"/>
</dbReference>
<dbReference type="SUPFAM" id="SSF54826">
    <property type="entry name" value="Enolase N-terminal domain-like"/>
    <property type="match status" value="1"/>
</dbReference>
<dbReference type="InterPro" id="IPR036849">
    <property type="entry name" value="Enolase-like_C_sf"/>
</dbReference>
<keyword evidence="4" id="KW-1185">Reference proteome</keyword>
<keyword evidence="1" id="KW-0456">Lyase</keyword>
<dbReference type="Pfam" id="PF02746">
    <property type="entry name" value="MR_MLE_N"/>
    <property type="match status" value="1"/>
</dbReference>
<accession>A0A2B8BNH1</accession>
<dbReference type="Gene3D" id="3.20.20.120">
    <property type="entry name" value="Enolase-like C-terminal domain"/>
    <property type="match status" value="1"/>
</dbReference>
<dbReference type="GO" id="GO:0009063">
    <property type="term" value="P:amino acid catabolic process"/>
    <property type="evidence" value="ECO:0007669"/>
    <property type="project" value="InterPro"/>
</dbReference>
<dbReference type="SMART" id="SM00922">
    <property type="entry name" value="MR_MLE"/>
    <property type="match status" value="1"/>
</dbReference>
<dbReference type="InterPro" id="IPR018110">
    <property type="entry name" value="Mandel_Rmase/mucon_lact_enz_CS"/>
</dbReference>
<dbReference type="SUPFAM" id="SSF51604">
    <property type="entry name" value="Enolase C-terminal domain-like"/>
    <property type="match status" value="1"/>
</dbReference>
<dbReference type="InterPro" id="IPR013342">
    <property type="entry name" value="Mandelate_racemase_C"/>
</dbReference>
<dbReference type="InterPro" id="IPR013341">
    <property type="entry name" value="Mandelate_racemase_N_dom"/>
</dbReference>
<sequence>MKITAIEAIPIAIPYRHNGPVTGFGGALWTTANYLILRVETDEGLTGYGEAFGYNVIPVTKTFIERTLAPLAIGRDATDIAGLMEDLKKTLHIFGRGGVTQYALSGLDIALWDLAGKRAGQPVWKLAGGHARGQVPVYASLMRLTEPDIVAASCTQALERGYREIKLHEKTVEAVAAARRTVGDGVELMLDVNCAWDVGTAVEMAQGLAPHRLKWLEEPVWPPEDLDGLVRTRRAAPVPIATGENTANAWAFKPLAACEGIDYLQPSVTKVGGITEFLRVGMLAELNGRTLAPHSPYSGPGFLATLHMTAVFGGIGAIERLYIDLDAPVFGEVGLPRPDGTIAIPDGPGLGADPDPDILRRYRLDL</sequence>
<evidence type="ECO:0000313" key="3">
    <source>
        <dbReference type="EMBL" id="PGH58962.1"/>
    </source>
</evidence>
<proteinExistence type="predicted"/>
<evidence type="ECO:0000259" key="2">
    <source>
        <dbReference type="SMART" id="SM00922"/>
    </source>
</evidence>
<dbReference type="PROSITE" id="PS00909">
    <property type="entry name" value="MR_MLE_2"/>
    <property type="match status" value="1"/>
</dbReference>
<evidence type="ECO:0000313" key="4">
    <source>
        <dbReference type="Proteomes" id="UP000225379"/>
    </source>
</evidence>
<dbReference type="PANTHER" id="PTHR48080">
    <property type="entry name" value="D-GALACTONATE DEHYDRATASE-RELATED"/>
    <property type="match status" value="1"/>
</dbReference>
<dbReference type="OrthoDB" id="5290054at2"/>
<dbReference type="InterPro" id="IPR034593">
    <property type="entry name" value="DgoD-like"/>
</dbReference>
<dbReference type="GO" id="GO:0000287">
    <property type="term" value="F:magnesium ion binding"/>
    <property type="evidence" value="ECO:0007669"/>
    <property type="project" value="UniProtKB-ARBA"/>
</dbReference>
<comment type="caution">
    <text evidence="3">The sequence shown here is derived from an EMBL/GenBank/DDBJ whole genome shotgun (WGS) entry which is preliminary data.</text>
</comment>
<name>A0A2B8BNH1_9PROT</name>
<dbReference type="PANTHER" id="PTHR48080:SF2">
    <property type="entry name" value="D-GALACTONATE DEHYDRATASE"/>
    <property type="match status" value="1"/>
</dbReference>
<dbReference type="Pfam" id="PF13378">
    <property type="entry name" value="MR_MLE_C"/>
    <property type="match status" value="1"/>
</dbReference>
<gene>
    <name evidence="3" type="ORF">CRT60_02930</name>
</gene>
<dbReference type="InterPro" id="IPR029017">
    <property type="entry name" value="Enolase-like_N"/>
</dbReference>
<feature type="domain" description="Mandelate racemase/muconate lactonizing enzyme C-terminal" evidence="2">
    <location>
        <begin position="147"/>
        <end position="239"/>
    </location>
</feature>
<evidence type="ECO:0000256" key="1">
    <source>
        <dbReference type="ARBA" id="ARBA00023239"/>
    </source>
</evidence>
<organism evidence="3 4">
    <name type="scientific">Azospirillum palustre</name>
    <dbReference type="NCBI Taxonomy" id="2044885"/>
    <lineage>
        <taxon>Bacteria</taxon>
        <taxon>Pseudomonadati</taxon>
        <taxon>Pseudomonadota</taxon>
        <taxon>Alphaproteobacteria</taxon>
        <taxon>Rhodospirillales</taxon>
        <taxon>Azospirillaceae</taxon>
        <taxon>Azospirillum</taxon>
    </lineage>
</organism>
<reference evidence="4" key="1">
    <citation type="submission" date="2017-10" db="EMBL/GenBank/DDBJ databases">
        <authorList>
            <person name="Kravchenko I.K."/>
            <person name="Grouzdev D.S."/>
        </authorList>
    </citation>
    <scope>NUCLEOTIDE SEQUENCE [LARGE SCALE GENOMIC DNA]</scope>
    <source>
        <strain evidence="4">B2</strain>
    </source>
</reference>
<dbReference type="GO" id="GO:0016829">
    <property type="term" value="F:lyase activity"/>
    <property type="evidence" value="ECO:0007669"/>
    <property type="project" value="UniProtKB-KW"/>
</dbReference>